<protein>
    <submittedName>
        <fullName evidence="3">Phosphoserine phosphatase RsbU</fullName>
    </submittedName>
</protein>
<reference evidence="3 4" key="1">
    <citation type="submission" date="2020-07" db="EMBL/GenBank/DDBJ databases">
        <authorList>
            <person name="Criscuolo A."/>
        </authorList>
    </citation>
    <scope>NUCLEOTIDE SEQUENCE [LARGE SCALE GENOMIC DNA]</scope>
    <source>
        <strain evidence="4">CIP 111030</strain>
    </source>
</reference>
<comment type="caution">
    <text evidence="3">The sequence shown here is derived from an EMBL/GenBank/DDBJ whole genome shotgun (WGS) entry which is preliminary data.</text>
</comment>
<evidence type="ECO:0000313" key="4">
    <source>
        <dbReference type="Proteomes" id="UP000521032"/>
    </source>
</evidence>
<name>A0A6V7R5J4_9BACL</name>
<dbReference type="Proteomes" id="UP000521032">
    <property type="component" value="Unassembled WGS sequence"/>
</dbReference>
<dbReference type="PANTHER" id="PTHR43156:SF15">
    <property type="entry name" value="PHOSPHOSERINE PHOSPHATASE RSBU"/>
    <property type="match status" value="1"/>
</dbReference>
<gene>
    <name evidence="3" type="primary">rsbU</name>
    <name evidence="3" type="ORF">JEOSCH030_00165</name>
</gene>
<evidence type="ECO:0000313" key="3">
    <source>
        <dbReference type="EMBL" id="CAD2072152.1"/>
    </source>
</evidence>
<keyword evidence="1" id="KW-0378">Hydrolase</keyword>
<dbReference type="InterPro" id="IPR001932">
    <property type="entry name" value="PPM-type_phosphatase-like_dom"/>
</dbReference>
<dbReference type="InterPro" id="IPR014787">
    <property type="entry name" value="PSer_Pase_RsbU_N"/>
</dbReference>
<keyword evidence="4" id="KW-1185">Reference proteome</keyword>
<dbReference type="Gene3D" id="1.10.1240.30">
    <property type="entry name" value="KaiA/RbsU domain"/>
    <property type="match status" value="1"/>
</dbReference>
<sequence length="340" mass="39209">MSYIDSLTNDYEEILRLYLYENDVDAAIAKCHTFSRNVIEIDTSPEEIVSLHTQMLNHMHVNDVDLVKQSLEILEEVMISFGFTYRDYRAMLDKLDLHDQELDIAASLQETMLKPTIPVADTMQIGAISIPAGKVSGDYFNFIHHNSHKISFAVADVIGKGIPAAIAMTMLKFGMELAHLNKGPAKALETLNNLVEKNVNKNMFITMFYGVYDYRNGKLTFSSAGHEPGYIYRYEEDVFEEIDTKGLVLGVRQDNTYFEKTVDLKENDMIFIFTDGVSELRKHDETFIDMNDIFQMLREMKDNHPQDTVQYLYETLTRMQNNLRKDDLTMLIIKNAKNLY</sequence>
<dbReference type="EMBL" id="CAJEWE010000004">
    <property type="protein sequence ID" value="CAD2072152.1"/>
    <property type="molecule type" value="Genomic_DNA"/>
</dbReference>
<dbReference type="Gene3D" id="3.60.40.10">
    <property type="entry name" value="PPM-type phosphatase domain"/>
    <property type="match status" value="1"/>
</dbReference>
<evidence type="ECO:0000259" key="2">
    <source>
        <dbReference type="SMART" id="SM00331"/>
    </source>
</evidence>
<dbReference type="SMART" id="SM00331">
    <property type="entry name" value="PP2C_SIG"/>
    <property type="match status" value="1"/>
</dbReference>
<dbReference type="GO" id="GO:0016791">
    <property type="term" value="F:phosphatase activity"/>
    <property type="evidence" value="ECO:0007669"/>
    <property type="project" value="TreeGrafter"/>
</dbReference>
<dbReference type="AlphaFoldDB" id="A0A6V7R5J4"/>
<dbReference type="InterPro" id="IPR017944">
    <property type="entry name" value="KaiA/RbsU_helical_domain_sf"/>
</dbReference>
<evidence type="ECO:0000256" key="1">
    <source>
        <dbReference type="ARBA" id="ARBA00022801"/>
    </source>
</evidence>
<proteinExistence type="predicted"/>
<dbReference type="InterPro" id="IPR036457">
    <property type="entry name" value="PPM-type-like_dom_sf"/>
</dbReference>
<dbReference type="Pfam" id="PF07228">
    <property type="entry name" value="SpoIIE"/>
    <property type="match status" value="1"/>
</dbReference>
<dbReference type="Pfam" id="PF08673">
    <property type="entry name" value="RsbU_N"/>
    <property type="match status" value="1"/>
</dbReference>
<dbReference type="SUPFAM" id="SSF101215">
    <property type="entry name" value="KaiA/RbsU domain"/>
    <property type="match status" value="1"/>
</dbReference>
<organism evidence="3 4">
    <name type="scientific">Phocicoccus schoeneichii</name>
    <dbReference type="NCBI Taxonomy" id="1812261"/>
    <lineage>
        <taxon>Bacteria</taxon>
        <taxon>Bacillati</taxon>
        <taxon>Bacillota</taxon>
        <taxon>Bacilli</taxon>
        <taxon>Bacillales</taxon>
        <taxon>Salinicoccaceae</taxon>
        <taxon>Phocicoccus</taxon>
    </lineage>
</organism>
<dbReference type="RefSeq" id="WP_186084572.1">
    <property type="nucleotide sequence ID" value="NZ_CAJEWE010000004.1"/>
</dbReference>
<dbReference type="InterPro" id="IPR052016">
    <property type="entry name" value="Bact_Sigma-Reg"/>
</dbReference>
<feature type="domain" description="PPM-type phosphatase" evidence="2">
    <location>
        <begin position="120"/>
        <end position="335"/>
    </location>
</feature>
<dbReference type="SUPFAM" id="SSF81606">
    <property type="entry name" value="PP2C-like"/>
    <property type="match status" value="1"/>
</dbReference>
<dbReference type="PANTHER" id="PTHR43156">
    <property type="entry name" value="STAGE II SPORULATION PROTEIN E-RELATED"/>
    <property type="match status" value="1"/>
</dbReference>
<accession>A0A6V7R5J4</accession>